<dbReference type="Proteomes" id="UP000887576">
    <property type="component" value="Unplaced"/>
</dbReference>
<sequence length="297" mass="34047">MVAVTKKLGKKQKSEAKPEVKHEAKEKVKGTSNPIKLKTIMKKKDKVSKLNLVPKLTRDSAKSKKKQLDPEALSEYLVLRNVPFGFFEEEAYKYCSQYGDVEKVVAMRNKKGGFSGKIFVGFKYPEVAAVVETVLHKSIMLTENVINCMHLKNKDVPVYVRYAMKNVTFDKNVIVPTKPSKPELLKKRLQRAYSAIHVEKPEKVAEYINKQLVKAKELGYDYKFDFSSKLEQAMKQNKKDLKAVNTKIKTWLNKPAVKEVAEKLKMKKDLKAVNTKIKTWLNKPAVQEVAEKLKMKV</sequence>
<evidence type="ECO:0000313" key="2">
    <source>
        <dbReference type="WBParaSite" id="JU765_v2.g3002.t1"/>
    </source>
</evidence>
<proteinExistence type="predicted"/>
<reference evidence="2" key="1">
    <citation type="submission" date="2022-11" db="UniProtKB">
        <authorList>
            <consortium name="WormBaseParasite"/>
        </authorList>
    </citation>
    <scope>IDENTIFICATION</scope>
</reference>
<protein>
    <submittedName>
        <fullName evidence="2">RRM domain-containing protein</fullName>
    </submittedName>
</protein>
<dbReference type="WBParaSite" id="JU765_v2.g3002.t1">
    <property type="protein sequence ID" value="JU765_v2.g3002.t1"/>
    <property type="gene ID" value="JU765_v2.g3002"/>
</dbReference>
<name>A0AC34R3C9_9BILA</name>
<accession>A0AC34R3C9</accession>
<evidence type="ECO:0000313" key="1">
    <source>
        <dbReference type="Proteomes" id="UP000887576"/>
    </source>
</evidence>
<organism evidence="1 2">
    <name type="scientific">Panagrolaimus sp. JU765</name>
    <dbReference type="NCBI Taxonomy" id="591449"/>
    <lineage>
        <taxon>Eukaryota</taxon>
        <taxon>Metazoa</taxon>
        <taxon>Ecdysozoa</taxon>
        <taxon>Nematoda</taxon>
        <taxon>Chromadorea</taxon>
        <taxon>Rhabditida</taxon>
        <taxon>Tylenchina</taxon>
        <taxon>Panagrolaimomorpha</taxon>
        <taxon>Panagrolaimoidea</taxon>
        <taxon>Panagrolaimidae</taxon>
        <taxon>Panagrolaimus</taxon>
    </lineage>
</organism>